<reference evidence="1 2" key="1">
    <citation type="journal article" date="2019" name="Sci. Rep.">
        <title>Orb-weaving spider Araneus ventricosus genome elucidates the spidroin gene catalogue.</title>
        <authorList>
            <person name="Kono N."/>
            <person name="Nakamura H."/>
            <person name="Ohtoshi R."/>
            <person name="Moran D.A.P."/>
            <person name="Shinohara A."/>
            <person name="Yoshida Y."/>
            <person name="Fujiwara M."/>
            <person name="Mori M."/>
            <person name="Tomita M."/>
            <person name="Arakawa K."/>
        </authorList>
    </citation>
    <scope>NUCLEOTIDE SEQUENCE [LARGE SCALE GENOMIC DNA]</scope>
</reference>
<evidence type="ECO:0000313" key="1">
    <source>
        <dbReference type="EMBL" id="GBN89034.1"/>
    </source>
</evidence>
<comment type="caution">
    <text evidence="1">The sequence shown here is derived from an EMBL/GenBank/DDBJ whole genome shotgun (WGS) entry which is preliminary data.</text>
</comment>
<name>A0A4Y2SL94_ARAVE</name>
<proteinExistence type="predicted"/>
<evidence type="ECO:0000313" key="2">
    <source>
        <dbReference type="Proteomes" id="UP000499080"/>
    </source>
</evidence>
<protein>
    <submittedName>
        <fullName evidence="1">Uncharacterized protein</fullName>
    </submittedName>
</protein>
<dbReference type="AlphaFoldDB" id="A0A4Y2SL94"/>
<dbReference type="EMBL" id="BGPR01022583">
    <property type="protein sequence ID" value="GBN89034.1"/>
    <property type="molecule type" value="Genomic_DNA"/>
</dbReference>
<dbReference type="Proteomes" id="UP000499080">
    <property type="component" value="Unassembled WGS sequence"/>
</dbReference>
<keyword evidence="2" id="KW-1185">Reference proteome</keyword>
<accession>A0A4Y2SL94</accession>
<sequence length="170" mass="19206">MQESWNPAPEIFSFQYSDFVLIGNLEINSIIHFMNQLILLVSCFAHSQLTSNYGNMRDLVNDDDIIAKLQQSTLHICKLAASLTWQKCKLQTSYCKLVGHHASTLQQAFCSNTLQIIAETEYADEPQIRIPDNQLPKSVALATQPAGPRLRMTDCVNRSCIYTFSFKLSS</sequence>
<gene>
    <name evidence="1" type="ORF">AVEN_112373_1</name>
</gene>
<organism evidence="1 2">
    <name type="scientific">Araneus ventricosus</name>
    <name type="common">Orbweaver spider</name>
    <name type="synonym">Epeira ventricosa</name>
    <dbReference type="NCBI Taxonomy" id="182803"/>
    <lineage>
        <taxon>Eukaryota</taxon>
        <taxon>Metazoa</taxon>
        <taxon>Ecdysozoa</taxon>
        <taxon>Arthropoda</taxon>
        <taxon>Chelicerata</taxon>
        <taxon>Arachnida</taxon>
        <taxon>Araneae</taxon>
        <taxon>Araneomorphae</taxon>
        <taxon>Entelegynae</taxon>
        <taxon>Araneoidea</taxon>
        <taxon>Araneidae</taxon>
        <taxon>Araneus</taxon>
    </lineage>
</organism>